<evidence type="ECO:0000256" key="1">
    <source>
        <dbReference type="ARBA" id="ARBA00007613"/>
    </source>
</evidence>
<comment type="similarity">
    <text evidence="1 2">Belongs to the outer membrane factor (OMF) (TC 1.B.17) family.</text>
</comment>
<dbReference type="GO" id="GO:0015562">
    <property type="term" value="F:efflux transmembrane transporter activity"/>
    <property type="evidence" value="ECO:0007669"/>
    <property type="project" value="InterPro"/>
</dbReference>
<evidence type="ECO:0000313" key="4">
    <source>
        <dbReference type="Proteomes" id="UP000282985"/>
    </source>
</evidence>
<comment type="subcellular location">
    <subcellularLocation>
        <location evidence="2">Cell membrane</location>
        <topology evidence="2">Lipid-anchor</topology>
    </subcellularLocation>
</comment>
<dbReference type="Gene3D" id="1.20.1600.10">
    <property type="entry name" value="Outer membrane efflux proteins (OEP)"/>
    <property type="match status" value="1"/>
</dbReference>
<keyword evidence="2" id="KW-0564">Palmitate</keyword>
<dbReference type="Proteomes" id="UP000282985">
    <property type="component" value="Unassembled WGS sequence"/>
</dbReference>
<reference evidence="3 4" key="1">
    <citation type="submission" date="2018-11" db="EMBL/GenBank/DDBJ databases">
        <title>Parancylomarina longa gen. nov., sp. nov., isolated from sediments of southern Okinawa.</title>
        <authorList>
            <person name="Fu T."/>
        </authorList>
    </citation>
    <scope>NUCLEOTIDE SEQUENCE [LARGE SCALE GENOMIC DNA]</scope>
    <source>
        <strain evidence="3 4">T3-2 S1-C</strain>
    </source>
</reference>
<protein>
    <submittedName>
        <fullName evidence="3">TolC family protein</fullName>
    </submittedName>
</protein>
<dbReference type="NCBIfam" id="TIGR01845">
    <property type="entry name" value="outer_NodT"/>
    <property type="match status" value="1"/>
</dbReference>
<dbReference type="PANTHER" id="PTHR30203:SF33">
    <property type="entry name" value="BLR4455 PROTEIN"/>
    <property type="match status" value="1"/>
</dbReference>
<keyword evidence="2" id="KW-0449">Lipoprotein</keyword>
<dbReference type="PROSITE" id="PS51257">
    <property type="entry name" value="PROKAR_LIPOPROTEIN"/>
    <property type="match status" value="1"/>
</dbReference>
<keyword evidence="2" id="KW-1134">Transmembrane beta strand</keyword>
<feature type="signal peptide" evidence="2">
    <location>
        <begin position="1"/>
        <end position="23"/>
    </location>
</feature>
<sequence length="468" mass="52310">MKKKYIILSLVLTAFSLQSCFVAKKYQQPELEIQDQYRNVSTSDSTSLANMPWEQIFTDPKLKELIGEALQNNLDLKIAVERVNAAEAYYKQGKMGYLPTLNISANGGKYNLSDNSLTGISSGGNGPNYENYQLNGNISWEADIWGKIRSSKRASQAGYLQSQAARRAVESSLVANMASAYFQLIALDAQVKVATQTVTTRKESLETMKSLKEAGQVTEAAVKQTEAQLYSTQILLLDLKQNVVLLENTISLLLGKDSGNIARNSLNDQKIDVDLNTGFPMQLVRNRPDVMVAEYGLRNAFELTNVARSNFYPSVSISANAGFESVQFDNWFNSASLFSNFIGNLAQPLFNKRSIRTQYEVAKAQQMQAKYNFKKALLTAEKEVSDALYIYQTEQERYDIRQRELQALKEAVSYSEELLNNGYQNTTYLEVLTARGNALNSEINAIDSKFKQLNAVVDLYLALGGGWK</sequence>
<dbReference type="OrthoDB" id="9770517at2"/>
<dbReference type="Gene3D" id="2.20.200.10">
    <property type="entry name" value="Outer membrane efflux proteins (OEP)"/>
    <property type="match status" value="1"/>
</dbReference>
<proteinExistence type="inferred from homology"/>
<dbReference type="InterPro" id="IPR010131">
    <property type="entry name" value="MdtP/NodT-like"/>
</dbReference>
<dbReference type="PANTHER" id="PTHR30203">
    <property type="entry name" value="OUTER MEMBRANE CATION EFFLUX PROTEIN"/>
    <property type="match status" value="1"/>
</dbReference>
<keyword evidence="4" id="KW-1185">Reference proteome</keyword>
<dbReference type="SUPFAM" id="SSF56954">
    <property type="entry name" value="Outer membrane efflux proteins (OEP)"/>
    <property type="match status" value="1"/>
</dbReference>
<keyword evidence="2" id="KW-0472">Membrane</keyword>
<dbReference type="Pfam" id="PF02321">
    <property type="entry name" value="OEP"/>
    <property type="match status" value="2"/>
</dbReference>
<dbReference type="EMBL" id="RJJX01000004">
    <property type="protein sequence ID" value="RUT79163.1"/>
    <property type="molecule type" value="Genomic_DNA"/>
</dbReference>
<dbReference type="RefSeq" id="WP_127342887.1">
    <property type="nucleotide sequence ID" value="NZ_RJJX01000004.1"/>
</dbReference>
<dbReference type="GO" id="GO:0005886">
    <property type="term" value="C:plasma membrane"/>
    <property type="evidence" value="ECO:0007669"/>
    <property type="project" value="UniProtKB-SubCell"/>
</dbReference>
<feature type="chain" id="PRO_5018811768" evidence="2">
    <location>
        <begin position="24"/>
        <end position="468"/>
    </location>
</feature>
<comment type="caution">
    <text evidence="3">The sequence shown here is derived from an EMBL/GenBank/DDBJ whole genome shotgun (WGS) entry which is preliminary data.</text>
</comment>
<name>A0A434AXD4_9BACT</name>
<evidence type="ECO:0000256" key="2">
    <source>
        <dbReference type="RuleBase" id="RU362097"/>
    </source>
</evidence>
<accession>A0A434AXD4</accession>
<dbReference type="InterPro" id="IPR003423">
    <property type="entry name" value="OMP_efflux"/>
</dbReference>
<evidence type="ECO:0000313" key="3">
    <source>
        <dbReference type="EMBL" id="RUT79163.1"/>
    </source>
</evidence>
<gene>
    <name evidence="3" type="ORF">DLK05_04930</name>
</gene>
<organism evidence="3 4">
    <name type="scientific">Ancylomarina longa</name>
    <dbReference type="NCBI Taxonomy" id="2487017"/>
    <lineage>
        <taxon>Bacteria</taxon>
        <taxon>Pseudomonadati</taxon>
        <taxon>Bacteroidota</taxon>
        <taxon>Bacteroidia</taxon>
        <taxon>Marinilabiliales</taxon>
        <taxon>Marinifilaceae</taxon>
        <taxon>Ancylomarina</taxon>
    </lineage>
</organism>
<keyword evidence="2" id="KW-0732">Signal</keyword>
<dbReference type="AlphaFoldDB" id="A0A434AXD4"/>
<keyword evidence="2" id="KW-0812">Transmembrane</keyword>